<keyword evidence="5 6" id="KW-0472">Membrane</keyword>
<evidence type="ECO:0000256" key="6">
    <source>
        <dbReference type="SAM" id="Phobius"/>
    </source>
</evidence>
<sequence>MFKNQLKIAWRSIKKQPFLNALNTFGLAIGIAGTLIICLFIYDELSYDQMFLDSERIHRINVDAKFGGPGREMSQVSAPMAGAILNDIPQVEEVIRFRPWGTTSLNKIDSRELVLEDNATWVDTNVVSMFGLKMLYGDPLKALEQPNSMILTKSAVEKHFEPSSAIGRELIVNEGQTFTITGVIEDLPQNSFLAEYSVFMSLMGFQDAFQNEWGNHNYNTFIKLKHNADAADIAAPLQGMMERYLIPYAQQFFPGITLKEFEAAGNYVNYSSMKLTDLHLHSHRAEDMGRNGDINNIYILSFIALFLILLASINFMNLSTAYSLKRAKEIGIRKTLGSNKKGIIRQFLMESGLITFGSLIIGLAMAWIALPFFNDLAEKAISIPYSSPVFWLVLFAAAILLALCSGSYPAFFMSKFRPARVLKGSGETSLGGAKLRSGLVIFQFAISVFLIIGTLVVGEQLQFIQNKDLGYSKDQVLLINNLNRLNNQAGSFKEEVKQLSQVADATLSEFVPTPSSRTDSSFFLEGKTDQESAVNMQGWRVDYDYMNTLDLKLVSGRDFDPSIATDSTAMIINESATKVLGLSPEEVLGKRVANGLGEDALSYYTVIGVVKNFHFESMRNVVRPLSLRISNSLGYMAVKLKSGNFEETVSKIQGIWDSRSPGLSFDYRFMDDSFNEVYENERRLGKIFIIFTSLSIFIACLGLFGLAAFNAHKRIKEIGVRKVLGASVGQITYRLSVDFLKLVGIAILIALPIGWFAMNRWLQDFTYRIEIGVGIFLASALLAILIAMLTVSYQSIKAAIVNPVKSLRTE</sequence>
<proteinExistence type="predicted"/>
<keyword evidence="2" id="KW-1003">Cell membrane</keyword>
<organism evidence="8 9">
    <name type="scientific">Flagellimonas nanhaiensis</name>
    <dbReference type="NCBI Taxonomy" id="2292706"/>
    <lineage>
        <taxon>Bacteria</taxon>
        <taxon>Pseudomonadati</taxon>
        <taxon>Bacteroidota</taxon>
        <taxon>Flavobacteriia</taxon>
        <taxon>Flavobacteriales</taxon>
        <taxon>Flavobacteriaceae</taxon>
        <taxon>Flagellimonas</taxon>
    </lineage>
</organism>
<reference evidence="8 9" key="1">
    <citation type="submission" date="2018-08" db="EMBL/GenBank/DDBJ databases">
        <title>Muricauda nanhaiensis sp. nov., isolated from seawater of the South China Sea.</title>
        <authorList>
            <person name="Dang Y."/>
        </authorList>
    </citation>
    <scope>NUCLEOTIDE SEQUENCE [LARGE SCALE GENOMIC DNA]</scope>
    <source>
        <strain evidence="8 9">SM1704</strain>
    </source>
</reference>
<dbReference type="InterPro" id="IPR003838">
    <property type="entry name" value="ABC3_permease_C"/>
</dbReference>
<dbReference type="InterPro" id="IPR000014">
    <property type="entry name" value="PAS"/>
</dbReference>
<dbReference type="GO" id="GO:0022857">
    <property type="term" value="F:transmembrane transporter activity"/>
    <property type="evidence" value="ECO:0007669"/>
    <property type="project" value="TreeGrafter"/>
</dbReference>
<feature type="transmembrane region" description="Helical" evidence="6">
    <location>
        <begin position="687"/>
        <end position="709"/>
    </location>
</feature>
<evidence type="ECO:0000256" key="5">
    <source>
        <dbReference type="ARBA" id="ARBA00023136"/>
    </source>
</evidence>
<dbReference type="EMBL" id="QTJX01000004">
    <property type="protein sequence ID" value="RDY58459.1"/>
    <property type="molecule type" value="Genomic_DNA"/>
</dbReference>
<evidence type="ECO:0000313" key="9">
    <source>
        <dbReference type="Proteomes" id="UP000261828"/>
    </source>
</evidence>
<feature type="transmembrane region" description="Helical" evidence="6">
    <location>
        <begin position="769"/>
        <end position="791"/>
    </location>
</feature>
<feature type="transmembrane region" description="Helical" evidence="6">
    <location>
        <begin position="739"/>
        <end position="757"/>
    </location>
</feature>
<dbReference type="OrthoDB" id="8740261at2"/>
<evidence type="ECO:0000259" key="7">
    <source>
        <dbReference type="PROSITE" id="PS50112"/>
    </source>
</evidence>
<dbReference type="Pfam" id="PF12704">
    <property type="entry name" value="MacB_PCD"/>
    <property type="match status" value="2"/>
</dbReference>
<dbReference type="PANTHER" id="PTHR30572:SF18">
    <property type="entry name" value="ABC-TYPE MACROLIDE FAMILY EXPORT SYSTEM PERMEASE COMPONENT 2"/>
    <property type="match status" value="1"/>
</dbReference>
<evidence type="ECO:0000313" key="8">
    <source>
        <dbReference type="EMBL" id="RDY58459.1"/>
    </source>
</evidence>
<dbReference type="InterPro" id="IPR025857">
    <property type="entry name" value="MacB_PCD"/>
</dbReference>
<feature type="transmembrane region" description="Helical" evidence="6">
    <location>
        <begin position="297"/>
        <end position="318"/>
    </location>
</feature>
<dbReference type="Proteomes" id="UP000261828">
    <property type="component" value="Unassembled WGS sequence"/>
</dbReference>
<feature type="domain" description="PAS" evidence="7">
    <location>
        <begin position="572"/>
        <end position="590"/>
    </location>
</feature>
<keyword evidence="9" id="KW-1185">Reference proteome</keyword>
<evidence type="ECO:0000256" key="3">
    <source>
        <dbReference type="ARBA" id="ARBA00022692"/>
    </source>
</evidence>
<dbReference type="GO" id="GO:0005886">
    <property type="term" value="C:plasma membrane"/>
    <property type="evidence" value="ECO:0007669"/>
    <property type="project" value="UniProtKB-SubCell"/>
</dbReference>
<dbReference type="InterPro" id="IPR050250">
    <property type="entry name" value="Macrolide_Exporter_MacB"/>
</dbReference>
<dbReference type="PANTHER" id="PTHR30572">
    <property type="entry name" value="MEMBRANE COMPONENT OF TRANSPORTER-RELATED"/>
    <property type="match status" value="1"/>
</dbReference>
<dbReference type="AlphaFoldDB" id="A0A371JMU0"/>
<evidence type="ECO:0000256" key="2">
    <source>
        <dbReference type="ARBA" id="ARBA00022475"/>
    </source>
</evidence>
<feature type="transmembrane region" description="Helical" evidence="6">
    <location>
        <begin position="390"/>
        <end position="414"/>
    </location>
</feature>
<name>A0A371JMU0_9FLAO</name>
<accession>A0A371JMU0</accession>
<dbReference type="Pfam" id="PF02687">
    <property type="entry name" value="FtsX"/>
    <property type="match status" value="2"/>
</dbReference>
<dbReference type="PROSITE" id="PS50112">
    <property type="entry name" value="PAS"/>
    <property type="match status" value="1"/>
</dbReference>
<comment type="subcellular location">
    <subcellularLocation>
        <location evidence="1">Cell membrane</location>
        <topology evidence="1">Multi-pass membrane protein</topology>
    </subcellularLocation>
</comment>
<feature type="transmembrane region" description="Helical" evidence="6">
    <location>
        <begin position="347"/>
        <end position="370"/>
    </location>
</feature>
<dbReference type="RefSeq" id="WP_116185448.1">
    <property type="nucleotide sequence ID" value="NZ_QTJX01000004.1"/>
</dbReference>
<evidence type="ECO:0000256" key="4">
    <source>
        <dbReference type="ARBA" id="ARBA00022989"/>
    </source>
</evidence>
<gene>
    <name evidence="8" type="ORF">DX873_15775</name>
</gene>
<feature type="transmembrane region" description="Helical" evidence="6">
    <location>
        <begin position="21"/>
        <end position="42"/>
    </location>
</feature>
<keyword evidence="4 6" id="KW-1133">Transmembrane helix</keyword>
<feature type="transmembrane region" description="Helical" evidence="6">
    <location>
        <begin position="435"/>
        <end position="457"/>
    </location>
</feature>
<comment type="caution">
    <text evidence="8">The sequence shown here is derived from an EMBL/GenBank/DDBJ whole genome shotgun (WGS) entry which is preliminary data.</text>
</comment>
<protein>
    <submittedName>
        <fullName evidence="8">ABC transporter permease</fullName>
    </submittedName>
</protein>
<keyword evidence="3 6" id="KW-0812">Transmembrane</keyword>
<evidence type="ECO:0000256" key="1">
    <source>
        <dbReference type="ARBA" id="ARBA00004651"/>
    </source>
</evidence>